<sequence>MDSKNTPNISNIDGDLEVVEGTKSTYSVLNENAINYKWSVSGNPEINFQQNYAEVLWKTPGTYTITVTPISSCSTAPQKSIEVKVLEKNDYDIKITGDTNVKEFSTNKTYRVSEKEGIRYQWFANGVANITQNKNTISADWGPHGTGTIQIIETDIKTGIRHFAFLNINIEEIELGAAILEVTNATCIGKKNGKLKINTGDSSIPYTAVLTTGNERFVKDFVNDLTFKELKSGEYMLCLTAKVNNYSDCYTFKILEPEVFEVQTNASQSNINKTTINMKGGEKPYRVFLNGHQIANTNKENIAVNTTAGDYLEVVSSGDCSLSYGERISTNLKAIAYPNPTFNSTFINLEKTRFSENKLIQTNLYSSAGNLLFAGNIKIKNKILEFDFSEYATGIYFLKLGEYNPETIKIIKR</sequence>
<dbReference type="Pfam" id="PF18962">
    <property type="entry name" value="Por_Secre_tail"/>
    <property type="match status" value="1"/>
</dbReference>
<dbReference type="AlphaFoldDB" id="A0A3D5IZ06"/>
<evidence type="ECO:0000313" key="5">
    <source>
        <dbReference type="Proteomes" id="UP000264330"/>
    </source>
</evidence>
<proteinExistence type="predicted"/>
<dbReference type="NCBIfam" id="TIGR04183">
    <property type="entry name" value="Por_Secre_tail"/>
    <property type="match status" value="1"/>
</dbReference>
<dbReference type="EMBL" id="DPMF01000205">
    <property type="protein sequence ID" value="HCV81101.1"/>
    <property type="molecule type" value="Genomic_DNA"/>
</dbReference>
<protein>
    <submittedName>
        <fullName evidence="4">T9SS C-terminal target domain-containing protein</fullName>
    </submittedName>
</protein>
<evidence type="ECO:0000313" key="4">
    <source>
        <dbReference type="EMBL" id="HCV81101.1"/>
    </source>
</evidence>
<dbReference type="InterPro" id="IPR045829">
    <property type="entry name" value="PKD_6"/>
</dbReference>
<keyword evidence="1" id="KW-0732">Signal</keyword>
<feature type="domain" description="PKD-like" evidence="3">
    <location>
        <begin position="9"/>
        <end position="83"/>
    </location>
</feature>
<dbReference type="Proteomes" id="UP000264330">
    <property type="component" value="Unassembled WGS sequence"/>
</dbReference>
<evidence type="ECO:0000259" key="3">
    <source>
        <dbReference type="Pfam" id="PF19408"/>
    </source>
</evidence>
<comment type="caution">
    <text evidence="4">The sequence shown here is derived from an EMBL/GenBank/DDBJ whole genome shotgun (WGS) entry which is preliminary data.</text>
</comment>
<dbReference type="Pfam" id="PF19408">
    <property type="entry name" value="PKD_6"/>
    <property type="match status" value="1"/>
</dbReference>
<name>A0A3D5IZ06_9FLAO</name>
<reference evidence="4 5" key="1">
    <citation type="journal article" date="2018" name="Nat. Biotechnol.">
        <title>A standardized bacterial taxonomy based on genome phylogeny substantially revises the tree of life.</title>
        <authorList>
            <person name="Parks D.H."/>
            <person name="Chuvochina M."/>
            <person name="Waite D.W."/>
            <person name="Rinke C."/>
            <person name="Skarshewski A."/>
            <person name="Chaumeil P.A."/>
            <person name="Hugenholtz P."/>
        </authorList>
    </citation>
    <scope>NUCLEOTIDE SEQUENCE [LARGE SCALE GENOMIC DNA]</scope>
    <source>
        <strain evidence="4">UBA9359</strain>
    </source>
</reference>
<evidence type="ECO:0000256" key="1">
    <source>
        <dbReference type="ARBA" id="ARBA00022729"/>
    </source>
</evidence>
<evidence type="ECO:0000259" key="2">
    <source>
        <dbReference type="Pfam" id="PF18962"/>
    </source>
</evidence>
<accession>A0A3D5IZ06</accession>
<gene>
    <name evidence="4" type="ORF">DGQ38_08640</name>
</gene>
<feature type="domain" description="Secretion system C-terminal sorting" evidence="2">
    <location>
        <begin position="337"/>
        <end position="408"/>
    </location>
</feature>
<dbReference type="InterPro" id="IPR026444">
    <property type="entry name" value="Secre_tail"/>
</dbReference>
<organism evidence="4 5">
    <name type="scientific">Zunongwangia profunda</name>
    <dbReference type="NCBI Taxonomy" id="398743"/>
    <lineage>
        <taxon>Bacteria</taxon>
        <taxon>Pseudomonadati</taxon>
        <taxon>Bacteroidota</taxon>
        <taxon>Flavobacteriia</taxon>
        <taxon>Flavobacteriales</taxon>
        <taxon>Flavobacteriaceae</taxon>
        <taxon>Zunongwangia</taxon>
    </lineage>
</organism>
<dbReference type="RefSeq" id="WP_013072961.1">
    <property type="nucleotide sequence ID" value="NZ_CAJXAW010000053.1"/>
</dbReference>